<sequence>MAAQEPEDVVDLQDLQAQIDLSMSFAQNLVTSWVEPTRFSRSGRQADLETEIKEYMRRPARLGVGAPIPETQSLAREAARLKNKLEGGKKRQREPKDVESTVLPSDDEEESRTGAIKKRARQDPFNLAQKKAKNKIVKGGPATQTKPVTAHTSSQLQPTIAVDQSAPAPISATSSTIGDRIPSAVSKISGAPLKSQTQSAPIPASAKLTKLIDNSPTAIPLLSPGHSAELFNRPLLNLGGSPNEDDAETEKANTSPRKKRKRRKKKKSQQIPLTEH</sequence>
<protein>
    <submittedName>
        <fullName evidence="2">Uncharacterized protein</fullName>
    </submittedName>
</protein>
<organism evidence="2 3">
    <name type="scientific">Agaricus bisporus var. burnettii (strain JB137-S8 / ATCC MYA-4627 / FGSC 10392)</name>
    <name type="common">White button mushroom</name>
    <dbReference type="NCBI Taxonomy" id="597362"/>
    <lineage>
        <taxon>Eukaryota</taxon>
        <taxon>Fungi</taxon>
        <taxon>Dikarya</taxon>
        <taxon>Basidiomycota</taxon>
        <taxon>Agaricomycotina</taxon>
        <taxon>Agaricomycetes</taxon>
        <taxon>Agaricomycetidae</taxon>
        <taxon>Agaricales</taxon>
        <taxon>Agaricineae</taxon>
        <taxon>Agaricaceae</taxon>
        <taxon>Agaricus</taxon>
    </lineage>
</organism>
<proteinExistence type="predicted"/>
<dbReference type="RefSeq" id="XP_007329322.1">
    <property type="nucleotide sequence ID" value="XM_007329260.1"/>
</dbReference>
<gene>
    <name evidence="2" type="ORF">AGABI1DRAFT_91357</name>
</gene>
<dbReference type="OrthoDB" id="3438340at2759"/>
<dbReference type="eggNOG" id="ENOG502SVKV">
    <property type="taxonomic scope" value="Eukaryota"/>
</dbReference>
<feature type="compositionally biased region" description="Basic residues" evidence="1">
    <location>
        <begin position="256"/>
        <end position="268"/>
    </location>
</feature>
<feature type="compositionally biased region" description="Polar residues" evidence="1">
    <location>
        <begin position="142"/>
        <end position="158"/>
    </location>
</feature>
<dbReference type="HOGENOM" id="CLU_071088_0_0_1"/>
<evidence type="ECO:0000256" key="1">
    <source>
        <dbReference type="SAM" id="MobiDB-lite"/>
    </source>
</evidence>
<feature type="region of interest" description="Disordered" evidence="1">
    <location>
        <begin position="83"/>
        <end position="177"/>
    </location>
</feature>
<feature type="region of interest" description="Disordered" evidence="1">
    <location>
        <begin position="231"/>
        <end position="276"/>
    </location>
</feature>
<accession>K5XA15</accession>
<evidence type="ECO:0000313" key="2">
    <source>
        <dbReference type="EMBL" id="EKM80063.1"/>
    </source>
</evidence>
<dbReference type="InParanoid" id="K5XA15"/>
<evidence type="ECO:0000313" key="3">
    <source>
        <dbReference type="Proteomes" id="UP000008493"/>
    </source>
</evidence>
<feature type="compositionally biased region" description="Low complexity" evidence="1">
    <location>
        <begin position="165"/>
        <end position="177"/>
    </location>
</feature>
<name>K5XA15_AGABU</name>
<dbReference type="Proteomes" id="UP000008493">
    <property type="component" value="Unassembled WGS sequence"/>
</dbReference>
<dbReference type="GeneID" id="18832410"/>
<feature type="compositionally biased region" description="Basic and acidic residues" evidence="1">
    <location>
        <begin position="83"/>
        <end position="99"/>
    </location>
</feature>
<dbReference type="AlphaFoldDB" id="K5XA15"/>
<keyword evidence="3" id="KW-1185">Reference proteome</keyword>
<reference evidence="3" key="1">
    <citation type="journal article" date="2012" name="Proc. Natl. Acad. Sci. U.S.A.">
        <title>Genome sequence of the button mushroom Agaricus bisporus reveals mechanisms governing adaptation to a humic-rich ecological niche.</title>
        <authorList>
            <person name="Morin E."/>
            <person name="Kohler A."/>
            <person name="Baker A.R."/>
            <person name="Foulongne-Oriol M."/>
            <person name="Lombard V."/>
            <person name="Nagy L.G."/>
            <person name="Ohm R.A."/>
            <person name="Patyshakuliyeva A."/>
            <person name="Brun A."/>
            <person name="Aerts A.L."/>
            <person name="Bailey A.M."/>
            <person name="Billette C."/>
            <person name="Coutinho P.M."/>
            <person name="Deakin G."/>
            <person name="Doddapaneni H."/>
            <person name="Floudas D."/>
            <person name="Grimwood J."/>
            <person name="Hilden K."/>
            <person name="Kuees U."/>
            <person name="LaButti K.M."/>
            <person name="Lapidus A."/>
            <person name="Lindquist E.A."/>
            <person name="Lucas S.M."/>
            <person name="Murat C."/>
            <person name="Riley R.W."/>
            <person name="Salamov A.A."/>
            <person name="Schmutz J."/>
            <person name="Subramanian V."/>
            <person name="Woesten H.A.B."/>
            <person name="Xu J."/>
            <person name="Eastwood D.C."/>
            <person name="Foster G.D."/>
            <person name="Sonnenberg A.S."/>
            <person name="Cullen D."/>
            <person name="de Vries R.P."/>
            <person name="Lundell T."/>
            <person name="Hibbett D.S."/>
            <person name="Henrissat B."/>
            <person name="Burton K.S."/>
            <person name="Kerrigan R.W."/>
            <person name="Challen M.P."/>
            <person name="Grigoriev I.V."/>
            <person name="Martin F."/>
        </authorList>
    </citation>
    <scope>NUCLEOTIDE SEQUENCE [LARGE SCALE GENOMIC DNA]</scope>
    <source>
        <strain evidence="3">JB137-S8 / ATCC MYA-4627 / FGSC 10392</strain>
    </source>
</reference>
<dbReference type="EMBL" id="JH971389">
    <property type="protein sequence ID" value="EKM80063.1"/>
    <property type="molecule type" value="Genomic_DNA"/>
</dbReference>
<dbReference type="OMA" id="AQIDMSM"/>
<dbReference type="KEGG" id="abp:AGABI1DRAFT91357"/>